<feature type="non-terminal residue" evidence="2">
    <location>
        <position position="241"/>
    </location>
</feature>
<name>A0A382VGK3_9ZZZZ</name>
<sequence length="241" mass="27974">VINKDFVRWIFRAWKYRLFIEKQEIKFLLNNLKPGQTVVDIGAYKGAYTYWMSKSIGAAGKVFAFEPQPEAYTSLKNLLNQSHSNNVHLELLALSSKKGHATILRPGDKFSPSASISFEKKLGRQTLTVETTTLDNYFLKESQIPVHFIKCDVEGHELDVFRSGVKMIKKYQPTIIVECEARHCGKNNVKELFFLFEKLGYKGFFYNGELMANVDDFDIFQYQSTHYKKIYVNNFFFTPDK</sequence>
<dbReference type="SUPFAM" id="SSF53335">
    <property type="entry name" value="S-adenosyl-L-methionine-dependent methyltransferases"/>
    <property type="match status" value="1"/>
</dbReference>
<dbReference type="InterPro" id="IPR029063">
    <property type="entry name" value="SAM-dependent_MTases_sf"/>
</dbReference>
<dbReference type="Gene3D" id="3.40.50.150">
    <property type="entry name" value="Vaccinia Virus protein VP39"/>
    <property type="match status" value="1"/>
</dbReference>
<protein>
    <recommendedName>
        <fullName evidence="1">Methyltransferase FkbM domain-containing protein</fullName>
    </recommendedName>
</protein>
<proteinExistence type="predicted"/>
<organism evidence="2">
    <name type="scientific">marine metagenome</name>
    <dbReference type="NCBI Taxonomy" id="408172"/>
    <lineage>
        <taxon>unclassified sequences</taxon>
        <taxon>metagenomes</taxon>
        <taxon>ecological metagenomes</taxon>
    </lineage>
</organism>
<accession>A0A382VGK3</accession>
<reference evidence="2" key="1">
    <citation type="submission" date="2018-05" db="EMBL/GenBank/DDBJ databases">
        <authorList>
            <person name="Lanie J.A."/>
            <person name="Ng W.-L."/>
            <person name="Kazmierczak K.M."/>
            <person name="Andrzejewski T.M."/>
            <person name="Davidsen T.M."/>
            <person name="Wayne K.J."/>
            <person name="Tettelin H."/>
            <person name="Glass J.I."/>
            <person name="Rusch D."/>
            <person name="Podicherti R."/>
            <person name="Tsui H.-C.T."/>
            <person name="Winkler M.E."/>
        </authorList>
    </citation>
    <scope>NUCLEOTIDE SEQUENCE</scope>
</reference>
<dbReference type="InterPro" id="IPR052514">
    <property type="entry name" value="SAM-dependent_MTase"/>
</dbReference>
<feature type="non-terminal residue" evidence="2">
    <location>
        <position position="1"/>
    </location>
</feature>
<gene>
    <name evidence="2" type="ORF">METZ01_LOCUS398520</name>
</gene>
<evidence type="ECO:0000313" key="2">
    <source>
        <dbReference type="EMBL" id="SVD45666.1"/>
    </source>
</evidence>
<feature type="domain" description="Methyltransferase FkbM" evidence="1">
    <location>
        <begin position="40"/>
        <end position="202"/>
    </location>
</feature>
<evidence type="ECO:0000259" key="1">
    <source>
        <dbReference type="Pfam" id="PF05050"/>
    </source>
</evidence>
<dbReference type="NCBIfam" id="TIGR01444">
    <property type="entry name" value="fkbM_fam"/>
    <property type="match status" value="1"/>
</dbReference>
<dbReference type="EMBL" id="UINC01151828">
    <property type="protein sequence ID" value="SVD45666.1"/>
    <property type="molecule type" value="Genomic_DNA"/>
</dbReference>
<dbReference type="PANTHER" id="PTHR34203">
    <property type="entry name" value="METHYLTRANSFERASE, FKBM FAMILY PROTEIN"/>
    <property type="match status" value="1"/>
</dbReference>
<dbReference type="PANTHER" id="PTHR34203:SF15">
    <property type="entry name" value="SLL1173 PROTEIN"/>
    <property type="match status" value="1"/>
</dbReference>
<dbReference type="Pfam" id="PF05050">
    <property type="entry name" value="Methyltransf_21"/>
    <property type="match status" value="1"/>
</dbReference>
<dbReference type="AlphaFoldDB" id="A0A382VGK3"/>
<dbReference type="InterPro" id="IPR006342">
    <property type="entry name" value="FkbM_mtfrase"/>
</dbReference>